<dbReference type="Pfam" id="PF16976">
    <property type="entry name" value="RcpC"/>
    <property type="match status" value="1"/>
</dbReference>
<reference evidence="3" key="1">
    <citation type="submission" date="2022-02" db="EMBL/GenBank/DDBJ databases">
        <authorList>
            <person name="Leng L."/>
        </authorList>
    </citation>
    <scope>NUCLEOTIDE SEQUENCE</scope>
    <source>
        <strain evidence="3">JI</strain>
    </source>
</reference>
<dbReference type="NCBIfam" id="TIGR03177">
    <property type="entry name" value="pilus_cpaB"/>
    <property type="match status" value="1"/>
</dbReference>
<evidence type="ECO:0000313" key="4">
    <source>
        <dbReference type="Proteomes" id="UP001154312"/>
    </source>
</evidence>
<name>A0A9X4JUT6_9FIRM</name>
<feature type="transmembrane region" description="Helical" evidence="1">
    <location>
        <begin position="6"/>
        <end position="25"/>
    </location>
</feature>
<dbReference type="Pfam" id="PF08666">
    <property type="entry name" value="SAF"/>
    <property type="match status" value="1"/>
</dbReference>
<organism evidence="3 4">
    <name type="scientific">Pelotomaculum isophthalicicum JI</name>
    <dbReference type="NCBI Taxonomy" id="947010"/>
    <lineage>
        <taxon>Bacteria</taxon>
        <taxon>Bacillati</taxon>
        <taxon>Bacillota</taxon>
        <taxon>Clostridia</taxon>
        <taxon>Eubacteriales</taxon>
        <taxon>Desulfotomaculaceae</taxon>
        <taxon>Pelotomaculum</taxon>
    </lineage>
</organism>
<dbReference type="InterPro" id="IPR031571">
    <property type="entry name" value="RcpC_dom"/>
</dbReference>
<dbReference type="SMART" id="SM00858">
    <property type="entry name" value="SAF"/>
    <property type="match status" value="1"/>
</dbReference>
<evidence type="ECO:0000256" key="1">
    <source>
        <dbReference type="SAM" id="Phobius"/>
    </source>
</evidence>
<dbReference type="AlphaFoldDB" id="A0A9X4JUT6"/>
<keyword evidence="4" id="KW-1185">Reference proteome</keyword>
<dbReference type="InterPro" id="IPR013974">
    <property type="entry name" value="SAF"/>
</dbReference>
<dbReference type="RefSeq" id="WP_277442069.1">
    <property type="nucleotide sequence ID" value="NZ_JAKOAV010000001.1"/>
</dbReference>
<comment type="caution">
    <text evidence="3">The sequence shown here is derived from an EMBL/GenBank/DDBJ whole genome shotgun (WGS) entry which is preliminary data.</text>
</comment>
<feature type="domain" description="SAF" evidence="2">
    <location>
        <begin position="39"/>
        <end position="101"/>
    </location>
</feature>
<evidence type="ECO:0000313" key="3">
    <source>
        <dbReference type="EMBL" id="MDF9406926.1"/>
    </source>
</evidence>
<sequence>MKNKLILILAVVTGLIAAGGIYMYLTDMKKTYQESGDFARVAVASQRIPAKTQITSQMFDLKDMPVKYINERAAFDSKEVLGKTAKSDIWPGEQILRDQLANDKDASDGLPFLLQSGKRAVTIAVNEVSGIAGLVKPGDRVDVMGTFDLQAAVGQEKSSVTSLLIQNASVLSTDQSTTQAAGNSQDSKKAAPAHTITLSVTPEQAQPLILCSEKGSIRLLLRPATDQETINLPSFRMNQLVH</sequence>
<dbReference type="CDD" id="cd11614">
    <property type="entry name" value="SAF_CpaB_FlgA_like"/>
    <property type="match status" value="1"/>
</dbReference>
<evidence type="ECO:0000259" key="2">
    <source>
        <dbReference type="SMART" id="SM00858"/>
    </source>
</evidence>
<dbReference type="Gene3D" id="3.90.1210.10">
    <property type="entry name" value="Antifreeze-like/N-acetylneuraminic acid synthase C-terminal domain"/>
    <property type="match status" value="1"/>
</dbReference>
<proteinExistence type="predicted"/>
<dbReference type="InterPro" id="IPR017592">
    <property type="entry name" value="Pilus_assmbl_Flp-typ_CpaB"/>
</dbReference>
<dbReference type="EMBL" id="JAKOAV010000001">
    <property type="protein sequence ID" value="MDF9406926.1"/>
    <property type="molecule type" value="Genomic_DNA"/>
</dbReference>
<accession>A0A9X4JUT6</accession>
<protein>
    <submittedName>
        <fullName evidence="3">Flp pilus assembly protein CpaB</fullName>
    </submittedName>
</protein>
<keyword evidence="1" id="KW-0812">Transmembrane</keyword>
<keyword evidence="1" id="KW-1133">Transmembrane helix</keyword>
<keyword evidence="1" id="KW-0472">Membrane</keyword>
<gene>
    <name evidence="3" type="primary">cpaB</name>
    <name evidence="3" type="ORF">L7E55_00885</name>
</gene>
<dbReference type="Proteomes" id="UP001154312">
    <property type="component" value="Unassembled WGS sequence"/>
</dbReference>